<comment type="caution">
    <text evidence="1">The sequence shown here is derived from an EMBL/GenBank/DDBJ whole genome shotgun (WGS) entry which is preliminary data.</text>
</comment>
<keyword evidence="2" id="KW-1185">Reference proteome</keyword>
<evidence type="ECO:0000313" key="2">
    <source>
        <dbReference type="Proteomes" id="UP000076858"/>
    </source>
</evidence>
<reference evidence="1 2" key="1">
    <citation type="submission" date="2016-03" db="EMBL/GenBank/DDBJ databases">
        <title>EvidentialGene: Evidence-directed Construction of Genes on Genomes.</title>
        <authorList>
            <person name="Gilbert D.G."/>
            <person name="Choi J.-H."/>
            <person name="Mockaitis K."/>
            <person name="Colbourne J."/>
            <person name="Pfrender M."/>
        </authorList>
    </citation>
    <scope>NUCLEOTIDE SEQUENCE [LARGE SCALE GENOMIC DNA]</scope>
    <source>
        <strain evidence="1 2">Xinb3</strain>
        <tissue evidence="1">Complete organism</tissue>
    </source>
</reference>
<dbReference type="EMBL" id="LRGB01000770">
    <property type="protein sequence ID" value="KZS16030.1"/>
    <property type="molecule type" value="Genomic_DNA"/>
</dbReference>
<organism evidence="1 2">
    <name type="scientific">Daphnia magna</name>
    <dbReference type="NCBI Taxonomy" id="35525"/>
    <lineage>
        <taxon>Eukaryota</taxon>
        <taxon>Metazoa</taxon>
        <taxon>Ecdysozoa</taxon>
        <taxon>Arthropoda</taxon>
        <taxon>Crustacea</taxon>
        <taxon>Branchiopoda</taxon>
        <taxon>Diplostraca</taxon>
        <taxon>Cladocera</taxon>
        <taxon>Anomopoda</taxon>
        <taxon>Daphniidae</taxon>
        <taxon>Daphnia</taxon>
    </lineage>
</organism>
<protein>
    <submittedName>
        <fullName evidence="1">Uncharacterized protein</fullName>
    </submittedName>
</protein>
<dbReference type="Proteomes" id="UP000076858">
    <property type="component" value="Unassembled WGS sequence"/>
</dbReference>
<dbReference type="AlphaFoldDB" id="A0A164Z7C4"/>
<name>A0A164Z7C4_9CRUS</name>
<gene>
    <name evidence="1" type="ORF">APZ42_018293</name>
</gene>
<proteinExistence type="predicted"/>
<accession>A0A164Z7C4</accession>
<sequence length="123" mass="14234">MSFRGYFWACPCPKVSPTRHPKDIFFWVGHALVLKYPRHVLVPKYPRHVLVPKYPGQDILWKSFFSPGCLLDNRISLGCLKDYPLLCGKLSIRSYTDWEIFSKMNVNCEPNVPDETIDESSSP</sequence>
<evidence type="ECO:0000313" key="1">
    <source>
        <dbReference type="EMBL" id="KZS16030.1"/>
    </source>
</evidence>